<accession>A0A8B8ACK5</accession>
<evidence type="ECO:0000313" key="11">
    <source>
        <dbReference type="Proteomes" id="UP000694844"/>
    </source>
</evidence>
<evidence type="ECO:0000256" key="2">
    <source>
        <dbReference type="ARBA" id="ARBA00022741"/>
    </source>
</evidence>
<evidence type="ECO:0000259" key="10">
    <source>
        <dbReference type="PROSITE" id="PS51194"/>
    </source>
</evidence>
<dbReference type="Pfam" id="PF00270">
    <property type="entry name" value="DEAD"/>
    <property type="match status" value="1"/>
</dbReference>
<gene>
    <name evidence="12" type="primary">LOC111100261</name>
</gene>
<evidence type="ECO:0000259" key="9">
    <source>
        <dbReference type="PROSITE" id="PS51192"/>
    </source>
</evidence>
<keyword evidence="2" id="KW-0547">Nucleotide-binding</keyword>
<evidence type="ECO:0000256" key="7">
    <source>
        <dbReference type="ARBA" id="ARBA00034617"/>
    </source>
</evidence>
<dbReference type="GO" id="GO:0003677">
    <property type="term" value="F:DNA binding"/>
    <property type="evidence" value="ECO:0007669"/>
    <property type="project" value="UniProtKB-KW"/>
</dbReference>
<dbReference type="PANTHER" id="PTHR13710">
    <property type="entry name" value="DNA HELICASE RECQ FAMILY MEMBER"/>
    <property type="match status" value="1"/>
</dbReference>
<dbReference type="EC" id="5.6.2.4" evidence="8"/>
<dbReference type="NCBIfam" id="TIGR00614">
    <property type="entry name" value="recQ_fam"/>
    <property type="match status" value="1"/>
</dbReference>
<organism evidence="11 12">
    <name type="scientific">Crassostrea virginica</name>
    <name type="common">Eastern oyster</name>
    <dbReference type="NCBI Taxonomy" id="6565"/>
    <lineage>
        <taxon>Eukaryota</taxon>
        <taxon>Metazoa</taxon>
        <taxon>Spiralia</taxon>
        <taxon>Lophotrochozoa</taxon>
        <taxon>Mollusca</taxon>
        <taxon>Bivalvia</taxon>
        <taxon>Autobranchia</taxon>
        <taxon>Pteriomorphia</taxon>
        <taxon>Ostreida</taxon>
        <taxon>Ostreoidea</taxon>
        <taxon>Ostreidae</taxon>
        <taxon>Crassostrea</taxon>
    </lineage>
</organism>
<dbReference type="InterPro" id="IPR014001">
    <property type="entry name" value="Helicase_ATP-bd"/>
</dbReference>
<evidence type="ECO:0000256" key="1">
    <source>
        <dbReference type="ARBA" id="ARBA00005446"/>
    </source>
</evidence>
<keyword evidence="6" id="KW-0238">DNA-binding</keyword>
<dbReference type="CDD" id="cd17920">
    <property type="entry name" value="DEXHc_RecQ"/>
    <property type="match status" value="1"/>
</dbReference>
<dbReference type="Pfam" id="PF00271">
    <property type="entry name" value="Helicase_C"/>
    <property type="match status" value="1"/>
</dbReference>
<dbReference type="InterPro" id="IPR001650">
    <property type="entry name" value="Helicase_C-like"/>
</dbReference>
<proteinExistence type="inferred from homology"/>
<dbReference type="InterPro" id="IPR011545">
    <property type="entry name" value="DEAD/DEAH_box_helicase_dom"/>
</dbReference>
<dbReference type="GO" id="GO:0043138">
    <property type="term" value="F:3'-5' DNA helicase activity"/>
    <property type="evidence" value="ECO:0007669"/>
    <property type="project" value="UniProtKB-EC"/>
</dbReference>
<protein>
    <recommendedName>
        <fullName evidence="8">DNA 3'-5' helicase</fullName>
        <ecNumber evidence="8">5.6.2.4</ecNumber>
    </recommendedName>
</protein>
<keyword evidence="5" id="KW-0067">ATP-binding</keyword>
<evidence type="ECO:0000256" key="4">
    <source>
        <dbReference type="ARBA" id="ARBA00022806"/>
    </source>
</evidence>
<dbReference type="GO" id="GO:0000724">
    <property type="term" value="P:double-strand break repair via homologous recombination"/>
    <property type="evidence" value="ECO:0007669"/>
    <property type="project" value="TreeGrafter"/>
</dbReference>
<dbReference type="GO" id="GO:0005694">
    <property type="term" value="C:chromosome"/>
    <property type="evidence" value="ECO:0007669"/>
    <property type="project" value="TreeGrafter"/>
</dbReference>
<dbReference type="PROSITE" id="PS51194">
    <property type="entry name" value="HELICASE_CTER"/>
    <property type="match status" value="1"/>
</dbReference>
<keyword evidence="4" id="KW-0347">Helicase</keyword>
<evidence type="ECO:0000313" key="12">
    <source>
        <dbReference type="RefSeq" id="XP_022287659.1"/>
    </source>
</evidence>
<dbReference type="SUPFAM" id="SSF52540">
    <property type="entry name" value="P-loop containing nucleoside triphosphate hydrolases"/>
    <property type="match status" value="1"/>
</dbReference>
<dbReference type="SMART" id="SM00490">
    <property type="entry name" value="HELICc"/>
    <property type="match status" value="1"/>
</dbReference>
<keyword evidence="3" id="KW-0378">Hydrolase</keyword>
<dbReference type="PROSITE" id="PS00690">
    <property type="entry name" value="DEAH_ATP_HELICASE"/>
    <property type="match status" value="1"/>
</dbReference>
<comment type="catalytic activity">
    <reaction evidence="7">
        <text>Couples ATP hydrolysis with the unwinding of duplex DNA by translocating in the 3'-5' direction.</text>
        <dbReference type="EC" id="5.6.2.4"/>
    </reaction>
</comment>
<reference evidence="12" key="1">
    <citation type="submission" date="2025-08" db="UniProtKB">
        <authorList>
            <consortium name="RefSeq"/>
        </authorList>
    </citation>
    <scope>IDENTIFICATION</scope>
    <source>
        <tissue evidence="12">Whole sample</tissue>
    </source>
</reference>
<dbReference type="GO" id="GO:0016787">
    <property type="term" value="F:hydrolase activity"/>
    <property type="evidence" value="ECO:0007669"/>
    <property type="project" value="UniProtKB-KW"/>
</dbReference>
<dbReference type="Gene3D" id="3.40.50.300">
    <property type="entry name" value="P-loop containing nucleotide triphosphate hydrolases"/>
    <property type="match status" value="2"/>
</dbReference>
<dbReference type="SMART" id="SM00487">
    <property type="entry name" value="DEXDc"/>
    <property type="match status" value="1"/>
</dbReference>
<dbReference type="KEGG" id="cvn:111100261"/>
<dbReference type="RefSeq" id="XP_022287659.1">
    <property type="nucleotide sequence ID" value="XM_022431951.1"/>
</dbReference>
<name>A0A8B8ACK5_CRAVI</name>
<dbReference type="GO" id="GO:0009378">
    <property type="term" value="F:four-way junction helicase activity"/>
    <property type="evidence" value="ECO:0007669"/>
    <property type="project" value="TreeGrafter"/>
</dbReference>
<dbReference type="GO" id="GO:0005524">
    <property type="term" value="F:ATP binding"/>
    <property type="evidence" value="ECO:0007669"/>
    <property type="project" value="UniProtKB-KW"/>
</dbReference>
<evidence type="ECO:0000256" key="6">
    <source>
        <dbReference type="ARBA" id="ARBA00023125"/>
    </source>
</evidence>
<dbReference type="GO" id="GO:0000723">
    <property type="term" value="P:telomere maintenance"/>
    <property type="evidence" value="ECO:0007669"/>
    <property type="project" value="TreeGrafter"/>
</dbReference>
<dbReference type="GO" id="GO:0005737">
    <property type="term" value="C:cytoplasm"/>
    <property type="evidence" value="ECO:0007669"/>
    <property type="project" value="TreeGrafter"/>
</dbReference>
<dbReference type="PROSITE" id="PS51192">
    <property type="entry name" value="HELICASE_ATP_BIND_1"/>
    <property type="match status" value="1"/>
</dbReference>
<comment type="similarity">
    <text evidence="1">Belongs to the helicase family. RecQ subfamily.</text>
</comment>
<dbReference type="InterPro" id="IPR002464">
    <property type="entry name" value="DNA/RNA_helicase_DEAH_CS"/>
</dbReference>
<evidence type="ECO:0000256" key="3">
    <source>
        <dbReference type="ARBA" id="ARBA00022801"/>
    </source>
</evidence>
<dbReference type="PANTHER" id="PTHR13710:SF157">
    <property type="entry name" value="DNA HELICASE"/>
    <property type="match status" value="1"/>
</dbReference>
<evidence type="ECO:0000256" key="5">
    <source>
        <dbReference type="ARBA" id="ARBA00022840"/>
    </source>
</evidence>
<dbReference type="AlphaFoldDB" id="A0A8B8ACK5"/>
<keyword evidence="11" id="KW-1185">Reference proteome</keyword>
<dbReference type="InterPro" id="IPR004589">
    <property type="entry name" value="DNA_helicase_ATP-dep_RecQ"/>
</dbReference>
<dbReference type="Proteomes" id="UP000694844">
    <property type="component" value="Chromosome 6"/>
</dbReference>
<dbReference type="GO" id="GO:0005654">
    <property type="term" value="C:nucleoplasm"/>
    <property type="evidence" value="ECO:0007669"/>
    <property type="project" value="TreeGrafter"/>
</dbReference>
<evidence type="ECO:0000256" key="8">
    <source>
        <dbReference type="ARBA" id="ARBA00034808"/>
    </source>
</evidence>
<feature type="domain" description="Helicase ATP-binding" evidence="9">
    <location>
        <begin position="28"/>
        <end position="193"/>
    </location>
</feature>
<dbReference type="InterPro" id="IPR027417">
    <property type="entry name" value="P-loop_NTPase"/>
</dbReference>
<dbReference type="GeneID" id="111100261"/>
<feature type="domain" description="Helicase C-terminal" evidence="10">
    <location>
        <begin position="216"/>
        <end position="396"/>
    </location>
</feature>
<sequence length="444" mass="50542">MAWREKIQSVLRKHIYSVELKEEQTEILSAVLEGKDVFAQLPTGYGKSLIYTLIPLLLDELHPECKHTILVISPLRALMRDQVQSLNEHNVKATAITDGTLYEELEDSSIIFSSPEAAVLPKWKKIIRKTKMSTIVFDEAHCISQWGLDFRPDYRKVSTLQSWLSAPTLVLTATATSAIQKDIYEVLGMTEDNTKVIAVLPDRPNIFLHLEKITENVTEVLQWLPGHFKEDPKKTRKMILYVRSINTCQQIFNWILDELQDKIFCGEKIPENRIVEMFHASTDEESKERIMESFICPSGQLKLLISTVAFGMGVNIPDVDLVLHWGIPPSSLSYWQEIGRCARDGRDGYAICYAFKRSISKCNSDDLKNMLEKDEQTQCIRKAVLRTFKLKGIPDIAVPPTSDMHENCNEHCSCSKCQCCIVCLKSCKCANKLSNPLDYFLSTS</sequence>